<sequence>MSFVIPPLISAHIISTKNEKSVAKICVSRYNEYNGADRTFEGAARDNRRAYCGEGWGQDLTSFFMRTYGKERRFEIIDQAGPSGGPRWGHRRRDGRAY</sequence>
<name>A0A212JPR5_9FIRM</name>
<protein>
    <submittedName>
        <fullName evidence="2">Uncharacterized protein</fullName>
    </submittedName>
</protein>
<proteinExistence type="predicted"/>
<feature type="compositionally biased region" description="Basic residues" evidence="1">
    <location>
        <begin position="88"/>
        <end position="98"/>
    </location>
</feature>
<gene>
    <name evidence="2" type="ORF">KL86CLO1_11481</name>
</gene>
<organism evidence="2">
    <name type="scientific">uncultured Eubacteriales bacterium</name>
    <dbReference type="NCBI Taxonomy" id="172733"/>
    <lineage>
        <taxon>Bacteria</taxon>
        <taxon>Bacillati</taxon>
        <taxon>Bacillota</taxon>
        <taxon>Clostridia</taxon>
        <taxon>Eubacteriales</taxon>
        <taxon>environmental samples</taxon>
    </lineage>
</organism>
<evidence type="ECO:0000313" key="2">
    <source>
        <dbReference type="EMBL" id="SBW01417.1"/>
    </source>
</evidence>
<accession>A0A212JPR5</accession>
<evidence type="ECO:0000256" key="1">
    <source>
        <dbReference type="SAM" id="MobiDB-lite"/>
    </source>
</evidence>
<dbReference type="EMBL" id="FLUN01000001">
    <property type="protein sequence ID" value="SBW01417.1"/>
    <property type="molecule type" value="Genomic_DNA"/>
</dbReference>
<reference evidence="2" key="1">
    <citation type="submission" date="2016-04" db="EMBL/GenBank/DDBJ databases">
        <authorList>
            <person name="Evans L.H."/>
            <person name="Alamgir A."/>
            <person name="Owens N."/>
            <person name="Weber N.D."/>
            <person name="Virtaneva K."/>
            <person name="Barbian K."/>
            <person name="Babar A."/>
            <person name="Rosenke K."/>
        </authorList>
    </citation>
    <scope>NUCLEOTIDE SEQUENCE</scope>
    <source>
        <strain evidence="2">86</strain>
    </source>
</reference>
<feature type="region of interest" description="Disordered" evidence="1">
    <location>
        <begin position="78"/>
        <end position="98"/>
    </location>
</feature>
<dbReference type="AlphaFoldDB" id="A0A212JPR5"/>